<dbReference type="AlphaFoldDB" id="Q16M67"/>
<evidence type="ECO:0000256" key="1">
    <source>
        <dbReference type="SAM" id="Coils"/>
    </source>
</evidence>
<evidence type="ECO:0000313" key="3">
    <source>
        <dbReference type="Proteomes" id="UP000682892"/>
    </source>
</evidence>
<accession>Q16M67</accession>
<reference evidence="2" key="1">
    <citation type="submission" date="2005-10" db="EMBL/GenBank/DDBJ databases">
        <authorList>
            <person name="Loftus B.J."/>
            <person name="Nene V.M."/>
            <person name="Hannick L.I."/>
            <person name="Bidwell S."/>
            <person name="Haas B."/>
            <person name="Amedeo P."/>
            <person name="Orvis J."/>
            <person name="Wortman J.R."/>
            <person name="White O.R."/>
            <person name="Salzberg S."/>
            <person name="Shumway M."/>
            <person name="Koo H."/>
            <person name="Zhao Y."/>
            <person name="Holmes M."/>
            <person name="Miller J."/>
            <person name="Schatz M."/>
            <person name="Pop M."/>
            <person name="Pai G."/>
            <person name="Utterback T."/>
            <person name="Rogers Y.-H."/>
            <person name="Kravitz S."/>
            <person name="Fraser C.M."/>
        </authorList>
    </citation>
    <scope>NUCLEOTIDE SEQUENCE</scope>
    <source>
        <strain evidence="2">Liverpool</strain>
    </source>
</reference>
<dbReference type="Proteomes" id="UP000682892">
    <property type="component" value="Unassembled WGS sequence"/>
</dbReference>
<gene>
    <name evidence="2" type="ORF">AaeL_AAEL012406</name>
</gene>
<reference evidence="2" key="3">
    <citation type="submission" date="2012-09" db="EMBL/GenBank/DDBJ databases">
        <authorList>
            <consortium name="VectorBase"/>
        </authorList>
    </citation>
    <scope>NUCLEOTIDE SEQUENCE</scope>
    <source>
        <strain evidence="2">Liverpool</strain>
    </source>
</reference>
<reference evidence="2" key="2">
    <citation type="journal article" date="2007" name="Science">
        <title>Genome sequence of Aedes aegypti, a major arbovirus vector.</title>
        <authorList>
            <person name="Nene V."/>
            <person name="Wortman J.R."/>
            <person name="Lawson D."/>
            <person name="Haas B."/>
            <person name="Kodira C."/>
            <person name="Tu Z.J."/>
            <person name="Loftus B."/>
            <person name="Xi Z."/>
            <person name="Megy K."/>
            <person name="Grabherr M."/>
            <person name="Ren Q."/>
            <person name="Zdobnov E.M."/>
            <person name="Lobo N.F."/>
            <person name="Campbell K.S."/>
            <person name="Brown S.E."/>
            <person name="Bonaldo M.F."/>
            <person name="Zhu J."/>
            <person name="Sinkins S.P."/>
            <person name="Hogenkamp D.G."/>
            <person name="Amedeo P."/>
            <person name="Arensburger P."/>
            <person name="Atkinson P.W."/>
            <person name="Bidwell S."/>
            <person name="Biedler J."/>
            <person name="Birney E."/>
            <person name="Bruggner R.V."/>
            <person name="Costas J."/>
            <person name="Coy M.R."/>
            <person name="Crabtree J."/>
            <person name="Crawford M."/>
            <person name="Debruyn B."/>
            <person name="Decaprio D."/>
            <person name="Eiglmeier K."/>
            <person name="Eisenstadt E."/>
            <person name="El-Dorry H."/>
            <person name="Gelbart W.M."/>
            <person name="Gomes S.L."/>
            <person name="Hammond M."/>
            <person name="Hannick L.I."/>
            <person name="Hogan J.R."/>
            <person name="Holmes M.H."/>
            <person name="Jaffe D."/>
            <person name="Johnston J.S."/>
            <person name="Kennedy R.C."/>
            <person name="Koo H."/>
            <person name="Kravitz S."/>
            <person name="Kriventseva E.V."/>
            <person name="Kulp D."/>
            <person name="Labutti K."/>
            <person name="Lee E."/>
            <person name="Li S."/>
            <person name="Lovin D.D."/>
            <person name="Mao C."/>
            <person name="Mauceli E."/>
            <person name="Menck C.F."/>
            <person name="Miller J.R."/>
            <person name="Montgomery P."/>
            <person name="Mori A."/>
            <person name="Nascimento A.L."/>
            <person name="Naveira H.F."/>
            <person name="Nusbaum C."/>
            <person name="O'leary S."/>
            <person name="Orvis J."/>
            <person name="Pertea M."/>
            <person name="Quesneville H."/>
            <person name="Reidenbach K.R."/>
            <person name="Rogers Y.H."/>
            <person name="Roth C.W."/>
            <person name="Schneider J.R."/>
            <person name="Schatz M."/>
            <person name="Shumway M."/>
            <person name="Stanke M."/>
            <person name="Stinson E.O."/>
            <person name="Tubio J.M."/>
            <person name="Vanzee J.P."/>
            <person name="Verjovski-Almeida S."/>
            <person name="Werner D."/>
            <person name="White O."/>
            <person name="Wyder S."/>
            <person name="Zeng Q."/>
            <person name="Zhao Q."/>
            <person name="Zhao Y."/>
            <person name="Hill C.A."/>
            <person name="Raikhel A.S."/>
            <person name="Soares M.B."/>
            <person name="Knudson D.L."/>
            <person name="Lee N.H."/>
            <person name="Galagan J."/>
            <person name="Salzberg S.L."/>
            <person name="Paulsen I.T."/>
            <person name="Dimopoulos G."/>
            <person name="Collins F.H."/>
            <person name="Birren B."/>
            <person name="Fraser-Liggett C.M."/>
            <person name="Severson D.W."/>
        </authorList>
    </citation>
    <scope>NUCLEOTIDE SEQUENCE [LARGE SCALE GENOMIC DNA]</scope>
    <source>
        <strain evidence="2">Liverpool</strain>
    </source>
</reference>
<name>Q16M67_AEDAE</name>
<feature type="non-terminal residue" evidence="2">
    <location>
        <position position="454"/>
    </location>
</feature>
<dbReference type="PaxDb" id="7159-AAEL012406-PA"/>
<feature type="coiled-coil region" evidence="1">
    <location>
        <begin position="61"/>
        <end position="95"/>
    </location>
</feature>
<dbReference type="HOGENOM" id="CLU_373485_0_0_1"/>
<proteinExistence type="predicted"/>
<protein>
    <submittedName>
        <fullName evidence="2">AAEL012406-PA</fullName>
    </submittedName>
</protein>
<evidence type="ECO:0000313" key="2">
    <source>
        <dbReference type="EMBL" id="EAT35426.1"/>
    </source>
</evidence>
<dbReference type="EMBL" id="CH477877">
    <property type="protein sequence ID" value="EAT35426.1"/>
    <property type="molecule type" value="Genomic_DNA"/>
</dbReference>
<organism evidence="2 3">
    <name type="scientific">Aedes aegypti</name>
    <name type="common">Yellowfever mosquito</name>
    <name type="synonym">Culex aegypti</name>
    <dbReference type="NCBI Taxonomy" id="7159"/>
    <lineage>
        <taxon>Eukaryota</taxon>
        <taxon>Metazoa</taxon>
        <taxon>Ecdysozoa</taxon>
        <taxon>Arthropoda</taxon>
        <taxon>Hexapoda</taxon>
        <taxon>Insecta</taxon>
        <taxon>Pterygota</taxon>
        <taxon>Neoptera</taxon>
        <taxon>Endopterygota</taxon>
        <taxon>Diptera</taxon>
        <taxon>Nematocera</taxon>
        <taxon>Culicoidea</taxon>
        <taxon>Culicidae</taxon>
        <taxon>Culicinae</taxon>
        <taxon>Aedini</taxon>
        <taxon>Aedes</taxon>
        <taxon>Stegomyia</taxon>
    </lineage>
</organism>
<keyword evidence="1" id="KW-0175">Coiled coil</keyword>
<sequence length="454" mass="51096">MSGKSANNQPATYQAQAGGCVNISRPDKCYKSQRTCGIHIAVNVLSSRPSARIALLELKHAEERALQQRKFEAERRALEQEKKLIQKKYNLLEQQSSVRRSTKRSLRAVHIADEVKQNAQHSVSDDNEILFDEQQSNHNIQPPILLDQLPKQTQLCEIQHRNTDSLPKTIPNGQETSDDSGLLTKGNITICLSSEVPSSESGNEINRDVLVESISGSPCFRCSLLDFENNLTTLRFMSSTVCFSSIVTKGEIYLDQNASGTLYKLQVQLYVPPRLVSPAVPNPDPPPSDQEVRRTETFRVDPAAIIISVFGSLIRCSSISSNMFSEASSEMFSTERNTFCYRFSKQPFKELKNQISKYVDLSRLMLRVKRCSSAHCDGIIDRRSIRLLWDTVNRSLESNRAQIHLITKQFSSVSTISVQKSASRFHNLPQHDCSDQQVSLTTITKKKSHDRGCC</sequence>